<evidence type="ECO:0000256" key="3">
    <source>
        <dbReference type="ARBA" id="ARBA00022448"/>
    </source>
</evidence>
<dbReference type="AlphaFoldDB" id="A0A4V1GDP7"/>
<name>A0A4V1GDP7_9BACT</name>
<feature type="transmembrane region" description="Helical" evidence="9">
    <location>
        <begin position="104"/>
        <end position="123"/>
    </location>
</feature>
<dbReference type="SUPFAM" id="SSF161098">
    <property type="entry name" value="MetI-like"/>
    <property type="match status" value="1"/>
</dbReference>
<dbReference type="FunFam" id="1.10.3720.10:FF:000033">
    <property type="entry name" value="Polar amino acid ABC transporter permease"/>
    <property type="match status" value="1"/>
</dbReference>
<evidence type="ECO:0000313" key="11">
    <source>
        <dbReference type="EMBL" id="QCT42526.1"/>
    </source>
</evidence>
<evidence type="ECO:0000256" key="4">
    <source>
        <dbReference type="ARBA" id="ARBA00022475"/>
    </source>
</evidence>
<feature type="transmembrane region" description="Helical" evidence="9">
    <location>
        <begin position="77"/>
        <end position="98"/>
    </location>
</feature>
<feature type="transmembrane region" description="Helical" evidence="9">
    <location>
        <begin position="23"/>
        <end position="45"/>
    </location>
</feature>
<proteinExistence type="inferred from homology"/>
<dbReference type="GO" id="GO:0006865">
    <property type="term" value="P:amino acid transport"/>
    <property type="evidence" value="ECO:0007669"/>
    <property type="project" value="UniProtKB-KW"/>
</dbReference>
<dbReference type="Proteomes" id="UP000310639">
    <property type="component" value="Chromosome"/>
</dbReference>
<evidence type="ECO:0000256" key="2">
    <source>
        <dbReference type="ARBA" id="ARBA00010072"/>
    </source>
</evidence>
<keyword evidence="6" id="KW-0029">Amino-acid transport</keyword>
<dbReference type="Pfam" id="PF00528">
    <property type="entry name" value="BPD_transp_1"/>
    <property type="match status" value="1"/>
</dbReference>
<keyword evidence="8 9" id="KW-0472">Membrane</keyword>
<feature type="transmembrane region" description="Helical" evidence="9">
    <location>
        <begin position="208"/>
        <end position="228"/>
    </location>
</feature>
<evidence type="ECO:0000256" key="9">
    <source>
        <dbReference type="RuleBase" id="RU363032"/>
    </source>
</evidence>
<evidence type="ECO:0000313" key="12">
    <source>
        <dbReference type="Proteomes" id="UP000310639"/>
    </source>
</evidence>
<evidence type="ECO:0000256" key="5">
    <source>
        <dbReference type="ARBA" id="ARBA00022692"/>
    </source>
</evidence>
<reference evidence="11 12" key="1">
    <citation type="submission" date="2019-04" db="EMBL/GenBank/DDBJ databases">
        <title>Saccharibacteria TM7 genomes.</title>
        <authorList>
            <person name="Bor B."/>
            <person name="He X."/>
            <person name="Chen T."/>
            <person name="Dewhirst F.E."/>
        </authorList>
    </citation>
    <scope>NUCLEOTIDE SEQUENCE [LARGE SCALE GENOMIC DNA]</scope>
    <source>
        <strain evidence="11 12">BB001</strain>
    </source>
</reference>
<protein>
    <submittedName>
        <fullName evidence="11">Amino acid ABC transporter permease</fullName>
    </submittedName>
</protein>
<gene>
    <name evidence="11" type="ORF">FBF37_03655</name>
</gene>
<dbReference type="PROSITE" id="PS50928">
    <property type="entry name" value="ABC_TM1"/>
    <property type="match status" value="1"/>
</dbReference>
<feature type="domain" description="ABC transmembrane type-1" evidence="10">
    <location>
        <begin position="21"/>
        <end position="227"/>
    </location>
</feature>
<dbReference type="PANTHER" id="PTHR30614">
    <property type="entry name" value="MEMBRANE COMPONENT OF AMINO ACID ABC TRANSPORTER"/>
    <property type="match status" value="1"/>
</dbReference>
<dbReference type="GO" id="GO:0022857">
    <property type="term" value="F:transmembrane transporter activity"/>
    <property type="evidence" value="ECO:0007669"/>
    <property type="project" value="InterPro"/>
</dbReference>
<organism evidence="11 12">
    <name type="scientific">Candidatus Nanosynbacter featherlites</name>
    <dbReference type="NCBI Taxonomy" id="2572088"/>
    <lineage>
        <taxon>Bacteria</taxon>
        <taxon>Candidatus Saccharimonadota</taxon>
        <taxon>Candidatus Saccharimonadia</taxon>
        <taxon>Candidatus Nanosynbacterales</taxon>
        <taxon>Candidatus Nanosynbacteraceae</taxon>
        <taxon>Candidatus Nanosynbacter</taxon>
    </lineage>
</organism>
<evidence type="ECO:0000259" key="10">
    <source>
        <dbReference type="PROSITE" id="PS50928"/>
    </source>
</evidence>
<keyword evidence="4" id="KW-1003">Cell membrane</keyword>
<keyword evidence="7 9" id="KW-1133">Transmembrane helix</keyword>
<dbReference type="Gene3D" id="1.10.3720.10">
    <property type="entry name" value="MetI-like"/>
    <property type="match status" value="1"/>
</dbReference>
<comment type="similarity">
    <text evidence="2">Belongs to the binding-protein-dependent transport system permease family. HisMQ subfamily.</text>
</comment>
<evidence type="ECO:0000256" key="1">
    <source>
        <dbReference type="ARBA" id="ARBA00004651"/>
    </source>
</evidence>
<evidence type="ECO:0000256" key="7">
    <source>
        <dbReference type="ARBA" id="ARBA00022989"/>
    </source>
</evidence>
<keyword evidence="12" id="KW-1185">Reference proteome</keyword>
<dbReference type="KEGG" id="nft:FBF37_03655"/>
<evidence type="ECO:0000256" key="8">
    <source>
        <dbReference type="ARBA" id="ARBA00023136"/>
    </source>
</evidence>
<dbReference type="InterPro" id="IPR043429">
    <property type="entry name" value="ArtM/GltK/GlnP/TcyL/YhdX-like"/>
</dbReference>
<dbReference type="InterPro" id="IPR010065">
    <property type="entry name" value="AA_ABC_transptr_permease_3TM"/>
</dbReference>
<dbReference type="InterPro" id="IPR000515">
    <property type="entry name" value="MetI-like"/>
</dbReference>
<keyword evidence="5 9" id="KW-0812">Transmembrane</keyword>
<accession>A0A4V1GDP7</accession>
<dbReference type="OrthoDB" id="9787841at2"/>
<evidence type="ECO:0000256" key="6">
    <source>
        <dbReference type="ARBA" id="ARBA00022970"/>
    </source>
</evidence>
<dbReference type="InterPro" id="IPR035906">
    <property type="entry name" value="MetI-like_sf"/>
</dbReference>
<dbReference type="CDD" id="cd06261">
    <property type="entry name" value="TM_PBP2"/>
    <property type="match status" value="1"/>
</dbReference>
<dbReference type="GO" id="GO:0043190">
    <property type="term" value="C:ATP-binding cassette (ABC) transporter complex"/>
    <property type="evidence" value="ECO:0007669"/>
    <property type="project" value="InterPro"/>
</dbReference>
<keyword evidence="3 9" id="KW-0813">Transport</keyword>
<dbReference type="NCBIfam" id="TIGR01726">
    <property type="entry name" value="HEQRo_perm_3TM"/>
    <property type="match status" value="1"/>
</dbReference>
<dbReference type="EMBL" id="CP040004">
    <property type="protein sequence ID" value="QCT42526.1"/>
    <property type="molecule type" value="Genomic_DNA"/>
</dbReference>
<dbReference type="PANTHER" id="PTHR30614:SF20">
    <property type="entry name" value="GLUTAMINE TRANSPORT SYSTEM PERMEASE PROTEIN GLNP"/>
    <property type="match status" value="1"/>
</dbReference>
<comment type="subcellular location">
    <subcellularLocation>
        <location evidence="1 9">Cell membrane</location>
        <topology evidence="1 9">Multi-pass membrane protein</topology>
    </subcellularLocation>
</comment>
<sequence>MVNFLEVIFGDGRWLYLWHGLEVTLVLTVLSLLLGTAIGVIIALLRTSDVRPFKSLGRYSWAKGLSRWNPLAWLGKVYVDIIRGTPLLVQLLIMYYVVFGSYQFMPKIFVAAIAFGINSGAYIGEIIRGGIESVDKGQMEAARSLGFSRWQAMRLVILPQALKNSLPALISEFIALLKETSVVGWIGLNDIMRGADNIRFQTATAFQSLFAAAVMYLALTAIFTRVMTRVERRLKDGSE</sequence>